<protein>
    <recommendedName>
        <fullName evidence="4">C2H2-type domain-containing protein</fullName>
    </recommendedName>
</protein>
<dbReference type="EMBL" id="JAVRRG010000281">
    <property type="protein sequence ID" value="KAK5074516.1"/>
    <property type="molecule type" value="Genomic_DNA"/>
</dbReference>
<name>A0ABR0JWC7_9EURO</name>
<accession>A0ABR0JWC7</accession>
<evidence type="ECO:0008006" key="4">
    <source>
        <dbReference type="Google" id="ProtNLM"/>
    </source>
</evidence>
<reference evidence="2 3" key="1">
    <citation type="submission" date="2023-08" db="EMBL/GenBank/DDBJ databases">
        <title>Black Yeasts Isolated from many extreme environments.</title>
        <authorList>
            <person name="Coleine C."/>
            <person name="Stajich J.E."/>
            <person name="Selbmann L."/>
        </authorList>
    </citation>
    <scope>NUCLEOTIDE SEQUENCE [LARGE SCALE GENOMIC DNA]</scope>
    <source>
        <strain evidence="2 3">CCFEE 5885</strain>
    </source>
</reference>
<gene>
    <name evidence="2" type="ORF">LTR24_010148</name>
</gene>
<feature type="region of interest" description="Disordered" evidence="1">
    <location>
        <begin position="114"/>
        <end position="150"/>
    </location>
</feature>
<proteinExistence type="predicted"/>
<dbReference type="Proteomes" id="UP001345013">
    <property type="component" value="Unassembled WGS sequence"/>
</dbReference>
<sequence>MDEMESTMHFDALFCRLPALPDSHLRDCLASLCNNSDEAVKATYYAAMKQSGKRLVEEDIPIGSKRVRTNYWVDPPLDGSGDQPEEESSVCARLIDPCLAELPPGEVQRILRGKAGSKEAASEDASGKYSHTPSGSTNEENGTPGNFPLAGRKRSIDQIAADAPPAEATSQNKDLKRYHQSLVARCVNCGRQYDKVDDNEQMCKYHSGESQFDEEGWEDHPRPVEVVDNDVMRLVQPDVFVWDCCEVESDGDEVQGRCCIGKHTDIGEKTHFAELQMLREIKEGSSYVLQEQDLNGLPRYG</sequence>
<dbReference type="PANTHER" id="PTHR38167:SF1">
    <property type="entry name" value="C2H2-TYPE DOMAIN-CONTAINING PROTEIN"/>
    <property type="match status" value="1"/>
</dbReference>
<feature type="compositionally biased region" description="Polar residues" evidence="1">
    <location>
        <begin position="129"/>
        <end position="144"/>
    </location>
</feature>
<comment type="caution">
    <text evidence="2">The sequence shown here is derived from an EMBL/GenBank/DDBJ whole genome shotgun (WGS) entry which is preliminary data.</text>
</comment>
<evidence type="ECO:0000256" key="1">
    <source>
        <dbReference type="SAM" id="MobiDB-lite"/>
    </source>
</evidence>
<keyword evidence="3" id="KW-1185">Reference proteome</keyword>
<organism evidence="2 3">
    <name type="scientific">Lithohypha guttulata</name>
    <dbReference type="NCBI Taxonomy" id="1690604"/>
    <lineage>
        <taxon>Eukaryota</taxon>
        <taxon>Fungi</taxon>
        <taxon>Dikarya</taxon>
        <taxon>Ascomycota</taxon>
        <taxon>Pezizomycotina</taxon>
        <taxon>Eurotiomycetes</taxon>
        <taxon>Chaetothyriomycetidae</taxon>
        <taxon>Chaetothyriales</taxon>
        <taxon>Trichomeriaceae</taxon>
        <taxon>Lithohypha</taxon>
    </lineage>
</organism>
<evidence type="ECO:0000313" key="2">
    <source>
        <dbReference type="EMBL" id="KAK5074516.1"/>
    </source>
</evidence>
<evidence type="ECO:0000313" key="3">
    <source>
        <dbReference type="Proteomes" id="UP001345013"/>
    </source>
</evidence>
<dbReference type="PANTHER" id="PTHR38167">
    <property type="entry name" value="C2H2-TYPE DOMAIN-CONTAINING PROTEIN"/>
    <property type="match status" value="1"/>
</dbReference>